<dbReference type="SUPFAM" id="SSF53474">
    <property type="entry name" value="alpha/beta-Hydrolases"/>
    <property type="match status" value="1"/>
</dbReference>
<proteinExistence type="predicted"/>
<accession>A0A1I0ISW7</accession>
<organism evidence="2 3">
    <name type="scientific">Natrinema hispanicum</name>
    <dbReference type="NCBI Taxonomy" id="392421"/>
    <lineage>
        <taxon>Archaea</taxon>
        <taxon>Methanobacteriati</taxon>
        <taxon>Methanobacteriota</taxon>
        <taxon>Stenosarchaea group</taxon>
        <taxon>Halobacteria</taxon>
        <taxon>Halobacteriales</taxon>
        <taxon>Natrialbaceae</taxon>
        <taxon>Natrinema</taxon>
    </lineage>
</organism>
<dbReference type="InterPro" id="IPR029058">
    <property type="entry name" value="AB_hydrolase_fold"/>
</dbReference>
<dbReference type="Gene3D" id="3.40.50.1820">
    <property type="entry name" value="alpha/beta hydrolase"/>
    <property type="match status" value="1"/>
</dbReference>
<dbReference type="OrthoDB" id="296640at2157"/>
<reference evidence="3 4" key="1">
    <citation type="submission" date="2016-10" db="EMBL/GenBank/DDBJ databases">
        <authorList>
            <person name="Varghese N."/>
            <person name="Submissions S."/>
        </authorList>
    </citation>
    <scope>NUCLEOTIDE SEQUENCE [LARGE SCALE GENOMIC DNA]</scope>
    <source>
        <strain evidence="1 4">CDM_1</strain>
        <strain evidence="3">CDM_6</strain>
    </source>
</reference>
<reference evidence="2" key="2">
    <citation type="submission" date="2016-10" db="EMBL/GenBank/DDBJ databases">
        <authorList>
            <person name="de Groot N.N."/>
        </authorList>
    </citation>
    <scope>NUCLEOTIDE SEQUENCE [LARGE SCALE GENOMIC DNA]</scope>
    <source>
        <strain evidence="2">CDM_6</strain>
    </source>
</reference>
<name>A0A1I0ISW7_9EURY</name>
<dbReference type="RefSeq" id="WP_092934809.1">
    <property type="nucleotide sequence ID" value="NZ_FMZP01000016.1"/>
</dbReference>
<keyword evidence="3" id="KW-1185">Reference proteome</keyword>
<gene>
    <name evidence="2" type="ORF">SAMN04488694_12424</name>
    <name evidence="1" type="ORF">SAMN05192552_101644</name>
</gene>
<protein>
    <recommendedName>
        <fullName evidence="5">Alpha/beta hydrolase family protein</fullName>
    </recommendedName>
</protein>
<sequence length="299" mass="32786">MNRHELVDVATISITQMLLRNSKFFSRSVSGAPIGDVVSGTVIDTEGIRTGSVQEVSAATPVGEFQAAYLVSQWRGQDAPTLLYHHGSGEQPFDFGRFSSNSFHRIFGTNADRNVNLIALRAPFHDRSNREYIRAMGDLENFIGMLATSAALIEALVRQIRATRCPAVLAAGISLGGWAVNLHRAYYGSVDRYIPVFAGARLGEMFVSSIYRKVTAEAARADPTVLRTMLDFEEAFTDVTADDCDPLLARYDRIIEFETQRAAYEGSDLSVLEKGHVTGSLATGSLRTHIQQSIAKTCE</sequence>
<dbReference type="Proteomes" id="UP000324021">
    <property type="component" value="Unassembled WGS sequence"/>
</dbReference>
<evidence type="ECO:0000313" key="3">
    <source>
        <dbReference type="Proteomes" id="UP000199320"/>
    </source>
</evidence>
<evidence type="ECO:0000313" key="1">
    <source>
        <dbReference type="EMBL" id="SDD24563.1"/>
    </source>
</evidence>
<evidence type="ECO:0000313" key="4">
    <source>
        <dbReference type="Proteomes" id="UP000324021"/>
    </source>
</evidence>
<dbReference type="EMBL" id="FMZP01000016">
    <property type="protein sequence ID" value="SDD24563.1"/>
    <property type="molecule type" value="Genomic_DNA"/>
</dbReference>
<dbReference type="EMBL" id="FOIC01000024">
    <property type="protein sequence ID" value="SET99556.1"/>
    <property type="molecule type" value="Genomic_DNA"/>
</dbReference>
<evidence type="ECO:0000313" key="2">
    <source>
        <dbReference type="EMBL" id="SET99556.1"/>
    </source>
</evidence>
<dbReference type="Proteomes" id="UP000199320">
    <property type="component" value="Unassembled WGS sequence"/>
</dbReference>
<evidence type="ECO:0008006" key="5">
    <source>
        <dbReference type="Google" id="ProtNLM"/>
    </source>
</evidence>
<dbReference type="AlphaFoldDB" id="A0A1I0ISW7"/>